<dbReference type="InterPro" id="IPR037151">
    <property type="entry name" value="AlkB-like_sf"/>
</dbReference>
<proteinExistence type="predicted"/>
<dbReference type="GO" id="GO:0006631">
    <property type="term" value="P:fatty acid metabolic process"/>
    <property type="evidence" value="ECO:0007669"/>
    <property type="project" value="TreeGrafter"/>
</dbReference>
<dbReference type="PANTHER" id="PTHR21052:SF0">
    <property type="entry name" value="ALPHA-KETOGLUTARATE-DEPENDENT DIOXYGENASE ALKB HOMOLOG 7, MITOCHONDRIAL"/>
    <property type="match status" value="1"/>
</dbReference>
<feature type="domain" description="Alpha-ketoglutarate-dependent dioxygenase AlkB-like" evidence="2">
    <location>
        <begin position="147"/>
        <end position="237"/>
    </location>
</feature>
<evidence type="ECO:0000259" key="2">
    <source>
        <dbReference type="Pfam" id="PF13532"/>
    </source>
</evidence>
<comment type="caution">
    <text evidence="3">The sequence shown here is derived from an EMBL/GenBank/DDBJ whole genome shotgun (WGS) entry which is preliminary data.</text>
</comment>
<comment type="cofactor">
    <cofactor evidence="1">
        <name>Fe(2+)</name>
        <dbReference type="ChEBI" id="CHEBI:29033"/>
    </cofactor>
</comment>
<gene>
    <name evidence="3" type="ORF">CLODIP_2_CD13322</name>
</gene>
<dbReference type="AlphaFoldDB" id="A0A8S1CEW1"/>
<reference evidence="3 4" key="1">
    <citation type="submission" date="2020-04" db="EMBL/GenBank/DDBJ databases">
        <authorList>
            <person name="Alioto T."/>
            <person name="Alioto T."/>
            <person name="Gomez Garrido J."/>
        </authorList>
    </citation>
    <scope>NUCLEOTIDE SEQUENCE [LARGE SCALE GENOMIC DNA]</scope>
</reference>
<dbReference type="Gene3D" id="2.60.120.590">
    <property type="entry name" value="Alpha-ketoglutarate-dependent dioxygenase AlkB-like"/>
    <property type="match status" value="1"/>
</dbReference>
<organism evidence="3 4">
    <name type="scientific">Cloeon dipterum</name>
    <dbReference type="NCBI Taxonomy" id="197152"/>
    <lineage>
        <taxon>Eukaryota</taxon>
        <taxon>Metazoa</taxon>
        <taxon>Ecdysozoa</taxon>
        <taxon>Arthropoda</taxon>
        <taxon>Hexapoda</taxon>
        <taxon>Insecta</taxon>
        <taxon>Pterygota</taxon>
        <taxon>Palaeoptera</taxon>
        <taxon>Ephemeroptera</taxon>
        <taxon>Pisciforma</taxon>
        <taxon>Baetidae</taxon>
        <taxon>Cloeon</taxon>
    </lineage>
</organism>
<dbReference type="InterPro" id="IPR027450">
    <property type="entry name" value="AlkB-like"/>
</dbReference>
<dbReference type="Pfam" id="PF13532">
    <property type="entry name" value="2OG-FeII_Oxy_2"/>
    <property type="match status" value="1"/>
</dbReference>
<dbReference type="GO" id="GO:0006974">
    <property type="term" value="P:DNA damage response"/>
    <property type="evidence" value="ECO:0007669"/>
    <property type="project" value="InterPro"/>
</dbReference>
<dbReference type="Proteomes" id="UP000494165">
    <property type="component" value="Unassembled WGS sequence"/>
</dbReference>
<dbReference type="PANTHER" id="PTHR21052">
    <property type="entry name" value="SPERMATOGENESIS ASSOCIATED 11-RELATED"/>
    <property type="match status" value="1"/>
</dbReference>
<sequence>MSVLTSRIAKIPAATWSRSRLFIFRRPFSEDSALASKNDVDLQNIPDYLHFHENFDSDLMKKIIFSMKIYPNFISQAEEESIFAEIQPYLKRLRYEFDHWDDAIHGYRETEKLKWNEANTKIIDRLRGIAFPPGTSQLAHVHVLDLDAKGVIKAHIDSVRFCGSTIAGISLLSNSVMRLVNDKKKDQIVDIFLQQRSMYTMKDNARYDYTHEILSEENSFFKGEKVPRSRRISVICRNEPLADM</sequence>
<dbReference type="InterPro" id="IPR032870">
    <property type="entry name" value="ALKBH7-like"/>
</dbReference>
<dbReference type="GO" id="GO:0005759">
    <property type="term" value="C:mitochondrial matrix"/>
    <property type="evidence" value="ECO:0007669"/>
    <property type="project" value="TreeGrafter"/>
</dbReference>
<evidence type="ECO:0000256" key="1">
    <source>
        <dbReference type="ARBA" id="ARBA00001954"/>
    </source>
</evidence>
<name>A0A8S1CEW1_9INSE</name>
<protein>
    <recommendedName>
        <fullName evidence="2">Alpha-ketoglutarate-dependent dioxygenase AlkB-like domain-containing protein</fullName>
    </recommendedName>
</protein>
<evidence type="ECO:0000313" key="3">
    <source>
        <dbReference type="EMBL" id="CAB3366915.1"/>
    </source>
</evidence>
<dbReference type="OrthoDB" id="28127at2759"/>
<evidence type="ECO:0000313" key="4">
    <source>
        <dbReference type="Proteomes" id="UP000494165"/>
    </source>
</evidence>
<keyword evidence="4" id="KW-1185">Reference proteome</keyword>
<dbReference type="EMBL" id="CADEPI010000027">
    <property type="protein sequence ID" value="CAB3366915.1"/>
    <property type="molecule type" value="Genomic_DNA"/>
</dbReference>
<dbReference type="SUPFAM" id="SSF51197">
    <property type="entry name" value="Clavaminate synthase-like"/>
    <property type="match status" value="1"/>
</dbReference>
<accession>A0A8S1CEW1</accession>